<proteinExistence type="predicted"/>
<name>A0A143HD36_9BACL</name>
<dbReference type="EMBL" id="CP014806">
    <property type="protein sequence ID" value="AMW99390.1"/>
    <property type="molecule type" value="Genomic_DNA"/>
</dbReference>
<dbReference type="RefSeq" id="WP_066788213.1">
    <property type="nucleotide sequence ID" value="NZ_CP014806.1"/>
</dbReference>
<dbReference type="AlphaFoldDB" id="A0A143HD36"/>
<dbReference type="OrthoDB" id="2365105at2"/>
<keyword evidence="1" id="KW-0472">Membrane</keyword>
<accession>A0A143HD36</accession>
<evidence type="ECO:0000313" key="3">
    <source>
        <dbReference type="Proteomes" id="UP000076021"/>
    </source>
</evidence>
<feature type="transmembrane region" description="Helical" evidence="1">
    <location>
        <begin position="76"/>
        <end position="109"/>
    </location>
</feature>
<protein>
    <submittedName>
        <fullName evidence="2">Uncharacterized protein</fullName>
    </submittedName>
</protein>
<evidence type="ECO:0000313" key="2">
    <source>
        <dbReference type="EMBL" id="AMW99390.1"/>
    </source>
</evidence>
<keyword evidence="3" id="KW-1185">Reference proteome</keyword>
<dbReference type="STRING" id="241244.ATY39_07870"/>
<evidence type="ECO:0000256" key="1">
    <source>
        <dbReference type="SAM" id="Phobius"/>
    </source>
</evidence>
<sequence length="128" mass="14110">MTIKFKRDTGVMGGATPISLKVNSTVVKKLKNNEEFSLSSDAGKVKVKANQWFFGSEEKQIESGSRVNIKINNTALLLYVISLIIVFAGGFTSIILLSLLGLIGIVITVIYSTKRWFKLEVENIANQN</sequence>
<keyword evidence="1" id="KW-1133">Transmembrane helix</keyword>
<reference evidence="2 3" key="1">
    <citation type="journal article" date="2016" name="Genome Announc.">
        <title>Whole-Genome Sequence of Rummeliibacillus stabekisii Strain PP9 Isolated from Antarctic Soil.</title>
        <authorList>
            <person name="da Mota F.F."/>
            <person name="Vollu R.E."/>
            <person name="Jurelevicius D."/>
            <person name="Seldin L."/>
        </authorList>
    </citation>
    <scope>NUCLEOTIDE SEQUENCE [LARGE SCALE GENOMIC DNA]</scope>
    <source>
        <strain evidence="2 3">PP9</strain>
    </source>
</reference>
<organism evidence="2 3">
    <name type="scientific">Rummeliibacillus stabekisii</name>
    <dbReference type="NCBI Taxonomy" id="241244"/>
    <lineage>
        <taxon>Bacteria</taxon>
        <taxon>Bacillati</taxon>
        <taxon>Bacillota</taxon>
        <taxon>Bacilli</taxon>
        <taxon>Bacillales</taxon>
        <taxon>Caryophanaceae</taxon>
        <taxon>Rummeliibacillus</taxon>
    </lineage>
</organism>
<gene>
    <name evidence="2" type="ORF">ATY39_07870</name>
</gene>
<reference evidence="3" key="2">
    <citation type="submission" date="2016-03" db="EMBL/GenBank/DDBJ databases">
        <authorList>
            <person name="Ploux O."/>
        </authorList>
    </citation>
    <scope>NUCLEOTIDE SEQUENCE [LARGE SCALE GENOMIC DNA]</scope>
    <source>
        <strain evidence="3">PP9</strain>
    </source>
</reference>
<dbReference type="Proteomes" id="UP000076021">
    <property type="component" value="Chromosome"/>
</dbReference>
<keyword evidence="1" id="KW-0812">Transmembrane</keyword>
<dbReference type="KEGG" id="rst:ATY39_07870"/>